<protein>
    <submittedName>
        <fullName evidence="1">Uncharacterized protein</fullName>
    </submittedName>
</protein>
<comment type="caution">
    <text evidence="1">The sequence shown here is derived from an EMBL/GenBank/DDBJ whole genome shotgun (WGS) entry which is preliminary data.</text>
</comment>
<proteinExistence type="predicted"/>
<accession>A0A6L2NWU3</accession>
<feature type="non-terminal residue" evidence="1">
    <location>
        <position position="1"/>
    </location>
</feature>
<sequence length="72" mass="8159">YDSSDTAGRGSELPSVVAEEISNTLEEEESVHEKENQFVRETKDTITQTLASQGRTKGYMEQNVYSYVYNDC</sequence>
<dbReference type="AlphaFoldDB" id="A0A6L2NWU3"/>
<evidence type="ECO:0000313" key="1">
    <source>
        <dbReference type="EMBL" id="GEU90586.1"/>
    </source>
</evidence>
<reference evidence="1" key="1">
    <citation type="journal article" date="2019" name="Sci. Rep.">
        <title>Draft genome of Tanacetum cinerariifolium, the natural source of mosquito coil.</title>
        <authorList>
            <person name="Yamashiro T."/>
            <person name="Shiraishi A."/>
            <person name="Satake H."/>
            <person name="Nakayama K."/>
        </authorList>
    </citation>
    <scope>NUCLEOTIDE SEQUENCE</scope>
</reference>
<dbReference type="EMBL" id="BKCJ010010217">
    <property type="protein sequence ID" value="GEU90586.1"/>
    <property type="molecule type" value="Genomic_DNA"/>
</dbReference>
<name>A0A6L2NWU3_TANCI</name>
<organism evidence="1">
    <name type="scientific">Tanacetum cinerariifolium</name>
    <name type="common">Dalmatian daisy</name>
    <name type="synonym">Chrysanthemum cinerariifolium</name>
    <dbReference type="NCBI Taxonomy" id="118510"/>
    <lineage>
        <taxon>Eukaryota</taxon>
        <taxon>Viridiplantae</taxon>
        <taxon>Streptophyta</taxon>
        <taxon>Embryophyta</taxon>
        <taxon>Tracheophyta</taxon>
        <taxon>Spermatophyta</taxon>
        <taxon>Magnoliopsida</taxon>
        <taxon>eudicotyledons</taxon>
        <taxon>Gunneridae</taxon>
        <taxon>Pentapetalae</taxon>
        <taxon>asterids</taxon>
        <taxon>campanulids</taxon>
        <taxon>Asterales</taxon>
        <taxon>Asteraceae</taxon>
        <taxon>Asteroideae</taxon>
        <taxon>Anthemideae</taxon>
        <taxon>Anthemidinae</taxon>
        <taxon>Tanacetum</taxon>
    </lineage>
</organism>
<gene>
    <name evidence="1" type="ORF">Tci_062564</name>
</gene>